<reference evidence="2" key="1">
    <citation type="submission" date="2020-11" db="EMBL/GenBank/DDBJ databases">
        <authorList>
            <consortium name="DOE Joint Genome Institute"/>
            <person name="Ahrendt S."/>
            <person name="Riley R."/>
            <person name="Andreopoulos W."/>
            <person name="Labutti K."/>
            <person name="Pangilinan J."/>
            <person name="Ruiz-Duenas F.J."/>
            <person name="Barrasa J.M."/>
            <person name="Sanchez-Garcia M."/>
            <person name="Camarero S."/>
            <person name="Miyauchi S."/>
            <person name="Serrano A."/>
            <person name="Linde D."/>
            <person name="Babiker R."/>
            <person name="Drula E."/>
            <person name="Ayuso-Fernandez I."/>
            <person name="Pacheco R."/>
            <person name="Padilla G."/>
            <person name="Ferreira P."/>
            <person name="Barriuso J."/>
            <person name="Kellner H."/>
            <person name="Castanera R."/>
            <person name="Alfaro M."/>
            <person name="Ramirez L."/>
            <person name="Pisabarro A.G."/>
            <person name="Kuo A."/>
            <person name="Tritt A."/>
            <person name="Lipzen A."/>
            <person name="He G."/>
            <person name="Yan M."/>
            <person name="Ng V."/>
            <person name="Cullen D."/>
            <person name="Martin F."/>
            <person name="Rosso M.-N."/>
            <person name="Henrissat B."/>
            <person name="Hibbett D."/>
            <person name="Martinez A.T."/>
            <person name="Grigoriev I.V."/>
        </authorList>
    </citation>
    <scope>NUCLEOTIDE SEQUENCE</scope>
    <source>
        <strain evidence="2">CIRM-BRFM 674</strain>
    </source>
</reference>
<evidence type="ECO:0000256" key="1">
    <source>
        <dbReference type="SAM" id="MobiDB-lite"/>
    </source>
</evidence>
<name>A0A9P5YKJ7_9AGAR</name>
<gene>
    <name evidence="2" type="ORF">BDN70DRAFT_939549</name>
</gene>
<dbReference type="Proteomes" id="UP000807469">
    <property type="component" value="Unassembled WGS sequence"/>
</dbReference>
<sequence length="386" mass="43660">MATEKRKVSDLFADITSWQEKLLSIREQYAHLGMDEDNEDLGELNRIIDKLTDATHTPLSFVSARTFETLGIEVRPMKWRSGGEKEAVKMGSATALMGEDARKEINLIFKYVSLESNGGCNFLTSALVRNVAFNLSTDAASAAVVPYGRGQDILPEGTENPLRIVDYMLFYSDKDMRDKIVRSKFATFIDNDPEVFKFLKCNIYGANPKDLYAPRQYLPQAAIAAILRAQRLELKTFRGCVTSGKQWAFFVYTAEDSGRETVYWLKPIPLGTLEDPTANLELVLGVLRDWSSKVQPSRHGSHDAPEPSHYSRHPSGAIDRPNAGLGDFDASRTNIHDPNIDRTIVDGYEHNVWYEQRYKYKDWDVDGDIYEFGGYDDDDDEYCGIS</sequence>
<proteinExistence type="predicted"/>
<organism evidence="2 3">
    <name type="scientific">Pholiota conissans</name>
    <dbReference type="NCBI Taxonomy" id="109636"/>
    <lineage>
        <taxon>Eukaryota</taxon>
        <taxon>Fungi</taxon>
        <taxon>Dikarya</taxon>
        <taxon>Basidiomycota</taxon>
        <taxon>Agaricomycotina</taxon>
        <taxon>Agaricomycetes</taxon>
        <taxon>Agaricomycetidae</taxon>
        <taxon>Agaricales</taxon>
        <taxon>Agaricineae</taxon>
        <taxon>Strophariaceae</taxon>
        <taxon>Pholiota</taxon>
    </lineage>
</organism>
<dbReference type="OrthoDB" id="3248728at2759"/>
<feature type="region of interest" description="Disordered" evidence="1">
    <location>
        <begin position="295"/>
        <end position="316"/>
    </location>
</feature>
<keyword evidence="3" id="KW-1185">Reference proteome</keyword>
<dbReference type="EMBL" id="MU155904">
    <property type="protein sequence ID" value="KAF9470623.1"/>
    <property type="molecule type" value="Genomic_DNA"/>
</dbReference>
<dbReference type="AlphaFoldDB" id="A0A9P5YKJ7"/>
<accession>A0A9P5YKJ7</accession>
<comment type="caution">
    <text evidence="2">The sequence shown here is derived from an EMBL/GenBank/DDBJ whole genome shotgun (WGS) entry which is preliminary data.</text>
</comment>
<evidence type="ECO:0000313" key="3">
    <source>
        <dbReference type="Proteomes" id="UP000807469"/>
    </source>
</evidence>
<evidence type="ECO:0000313" key="2">
    <source>
        <dbReference type="EMBL" id="KAF9470623.1"/>
    </source>
</evidence>
<protein>
    <submittedName>
        <fullName evidence="2">Uncharacterized protein</fullName>
    </submittedName>
</protein>